<accession>A0A9Q1K0K4</accession>
<sequence length="160" mass="17988">MLPLFLLPAFGVGHHLFGSGVPGLKDRQPRPRLICIKQTGSQFLRIRRATVTRKKLLAKNFSLGSQFNGSRDGLRPFALVYIELEVVSGPPLISCGFPEGIPHGFSLIPIRNVTQPDSQCRKRKSYFQYFTFDFFSIAVIKPDPLLKQYHPKSPVTLGTF</sequence>
<evidence type="ECO:0000313" key="2">
    <source>
        <dbReference type="Proteomes" id="UP001153076"/>
    </source>
</evidence>
<name>A0A9Q1K0K4_9CARY</name>
<dbReference type="Proteomes" id="UP001153076">
    <property type="component" value="Unassembled WGS sequence"/>
</dbReference>
<keyword evidence="2" id="KW-1185">Reference proteome</keyword>
<reference evidence="1" key="1">
    <citation type="submission" date="2022-04" db="EMBL/GenBank/DDBJ databases">
        <title>Carnegiea gigantea Genome sequencing and assembly v2.</title>
        <authorList>
            <person name="Copetti D."/>
            <person name="Sanderson M.J."/>
            <person name="Burquez A."/>
            <person name="Wojciechowski M.F."/>
        </authorList>
    </citation>
    <scope>NUCLEOTIDE SEQUENCE</scope>
    <source>
        <strain evidence="1">SGP5-SGP5p</strain>
        <tissue evidence="1">Aerial part</tissue>
    </source>
</reference>
<proteinExistence type="predicted"/>
<protein>
    <submittedName>
        <fullName evidence="1">Uncharacterized protein</fullName>
    </submittedName>
</protein>
<evidence type="ECO:0000313" key="1">
    <source>
        <dbReference type="EMBL" id="KAJ8434528.1"/>
    </source>
</evidence>
<comment type="caution">
    <text evidence="1">The sequence shown here is derived from an EMBL/GenBank/DDBJ whole genome shotgun (WGS) entry which is preliminary data.</text>
</comment>
<gene>
    <name evidence="1" type="ORF">Cgig2_030151</name>
</gene>
<organism evidence="1 2">
    <name type="scientific">Carnegiea gigantea</name>
    <dbReference type="NCBI Taxonomy" id="171969"/>
    <lineage>
        <taxon>Eukaryota</taxon>
        <taxon>Viridiplantae</taxon>
        <taxon>Streptophyta</taxon>
        <taxon>Embryophyta</taxon>
        <taxon>Tracheophyta</taxon>
        <taxon>Spermatophyta</taxon>
        <taxon>Magnoliopsida</taxon>
        <taxon>eudicotyledons</taxon>
        <taxon>Gunneridae</taxon>
        <taxon>Pentapetalae</taxon>
        <taxon>Caryophyllales</taxon>
        <taxon>Cactineae</taxon>
        <taxon>Cactaceae</taxon>
        <taxon>Cactoideae</taxon>
        <taxon>Echinocereeae</taxon>
        <taxon>Carnegiea</taxon>
    </lineage>
</organism>
<dbReference type="AlphaFoldDB" id="A0A9Q1K0K4"/>
<dbReference type="EMBL" id="JAKOGI010000472">
    <property type="protein sequence ID" value="KAJ8434528.1"/>
    <property type="molecule type" value="Genomic_DNA"/>
</dbReference>